<dbReference type="RefSeq" id="WP_344865564.1">
    <property type="nucleotide sequence ID" value="NZ_BAAAZN010000014.1"/>
</dbReference>
<dbReference type="InterPro" id="IPR050109">
    <property type="entry name" value="HTH-type_TetR-like_transc_reg"/>
</dbReference>
<name>A0ABP6XLC0_9PSEU</name>
<organism evidence="6 7">
    <name type="scientific">Amycolatopsis ultiminotia</name>
    <dbReference type="NCBI Taxonomy" id="543629"/>
    <lineage>
        <taxon>Bacteria</taxon>
        <taxon>Bacillati</taxon>
        <taxon>Actinomycetota</taxon>
        <taxon>Actinomycetes</taxon>
        <taxon>Pseudonocardiales</taxon>
        <taxon>Pseudonocardiaceae</taxon>
        <taxon>Amycolatopsis</taxon>
    </lineage>
</organism>
<feature type="domain" description="HTH tetR-type" evidence="5">
    <location>
        <begin position="14"/>
        <end position="73"/>
    </location>
</feature>
<keyword evidence="2 4" id="KW-0238">DNA-binding</keyword>
<keyword evidence="3" id="KW-0804">Transcription</keyword>
<dbReference type="Pfam" id="PF21597">
    <property type="entry name" value="TetR_C_43"/>
    <property type="match status" value="1"/>
</dbReference>
<evidence type="ECO:0000256" key="4">
    <source>
        <dbReference type="PROSITE-ProRule" id="PRU00335"/>
    </source>
</evidence>
<feature type="DNA-binding region" description="H-T-H motif" evidence="4">
    <location>
        <begin position="36"/>
        <end position="55"/>
    </location>
</feature>
<keyword evidence="7" id="KW-1185">Reference proteome</keyword>
<dbReference type="SUPFAM" id="SSF46689">
    <property type="entry name" value="Homeodomain-like"/>
    <property type="match status" value="1"/>
</dbReference>
<dbReference type="PROSITE" id="PS50977">
    <property type="entry name" value="HTH_TETR_2"/>
    <property type="match status" value="1"/>
</dbReference>
<dbReference type="InterPro" id="IPR009057">
    <property type="entry name" value="Homeodomain-like_sf"/>
</dbReference>
<dbReference type="InterPro" id="IPR001647">
    <property type="entry name" value="HTH_TetR"/>
</dbReference>
<gene>
    <name evidence="6" type="ORF">GCM10022222_58700</name>
</gene>
<dbReference type="PANTHER" id="PTHR30055">
    <property type="entry name" value="HTH-TYPE TRANSCRIPTIONAL REGULATOR RUTR"/>
    <property type="match status" value="1"/>
</dbReference>
<comment type="caution">
    <text evidence="6">The sequence shown here is derived from an EMBL/GenBank/DDBJ whole genome shotgun (WGS) entry which is preliminary data.</text>
</comment>
<protein>
    <submittedName>
        <fullName evidence="6">TetR/AcrR family transcriptional regulator</fullName>
    </submittedName>
</protein>
<dbReference type="PANTHER" id="PTHR30055:SF234">
    <property type="entry name" value="HTH-TYPE TRANSCRIPTIONAL REGULATOR BETI"/>
    <property type="match status" value="1"/>
</dbReference>
<dbReference type="InterPro" id="IPR049445">
    <property type="entry name" value="TetR_SbtR-like_C"/>
</dbReference>
<dbReference type="EMBL" id="BAAAZN010000014">
    <property type="protein sequence ID" value="GAA3567041.1"/>
    <property type="molecule type" value="Genomic_DNA"/>
</dbReference>
<dbReference type="Pfam" id="PF00440">
    <property type="entry name" value="TetR_N"/>
    <property type="match status" value="1"/>
</dbReference>
<proteinExistence type="predicted"/>
<evidence type="ECO:0000256" key="1">
    <source>
        <dbReference type="ARBA" id="ARBA00023015"/>
    </source>
</evidence>
<dbReference type="InterPro" id="IPR036271">
    <property type="entry name" value="Tet_transcr_reg_TetR-rel_C_sf"/>
</dbReference>
<evidence type="ECO:0000313" key="7">
    <source>
        <dbReference type="Proteomes" id="UP001500689"/>
    </source>
</evidence>
<dbReference type="Gene3D" id="1.10.357.10">
    <property type="entry name" value="Tetracycline Repressor, domain 2"/>
    <property type="match status" value="1"/>
</dbReference>
<evidence type="ECO:0000259" key="5">
    <source>
        <dbReference type="PROSITE" id="PS50977"/>
    </source>
</evidence>
<accession>A0ABP6XLC0</accession>
<dbReference type="Proteomes" id="UP001500689">
    <property type="component" value="Unassembled WGS sequence"/>
</dbReference>
<evidence type="ECO:0000256" key="3">
    <source>
        <dbReference type="ARBA" id="ARBA00023163"/>
    </source>
</evidence>
<evidence type="ECO:0000313" key="6">
    <source>
        <dbReference type="EMBL" id="GAA3567041.1"/>
    </source>
</evidence>
<reference evidence="7" key="1">
    <citation type="journal article" date="2019" name="Int. J. Syst. Evol. Microbiol.">
        <title>The Global Catalogue of Microorganisms (GCM) 10K type strain sequencing project: providing services to taxonomists for standard genome sequencing and annotation.</title>
        <authorList>
            <consortium name="The Broad Institute Genomics Platform"/>
            <consortium name="The Broad Institute Genome Sequencing Center for Infectious Disease"/>
            <person name="Wu L."/>
            <person name="Ma J."/>
        </authorList>
    </citation>
    <scope>NUCLEOTIDE SEQUENCE [LARGE SCALE GENOMIC DNA]</scope>
    <source>
        <strain evidence="7">JCM 16898</strain>
    </source>
</reference>
<evidence type="ECO:0000256" key="2">
    <source>
        <dbReference type="ARBA" id="ARBA00023125"/>
    </source>
</evidence>
<dbReference type="SUPFAM" id="SSF48498">
    <property type="entry name" value="Tetracyclin repressor-like, C-terminal domain"/>
    <property type="match status" value="1"/>
</dbReference>
<keyword evidence="1" id="KW-0805">Transcription regulation</keyword>
<sequence>MDESIGGHVRADARRNRIAIVTTARAAVEELGSEVSLEEIAHRAQISARTLYRHFPTRHDLLTAVLEDYFAQRVEPVLRRAAADPDPRHALETVLSECTAAFVTHPGVLALAGGNARTTGITGRYLRPLHEVLTRAQQAGSVRADLTPEDFPCLVTMLVASADAAGTGWSRYLALLLDGLSPIAAGAPLPTGK</sequence>